<evidence type="ECO:0000313" key="2">
    <source>
        <dbReference type="EMBL" id="CAG5079643.1"/>
    </source>
</evidence>
<name>A0A916JL62_9FLAO</name>
<evidence type="ECO:0008006" key="4">
    <source>
        <dbReference type="Google" id="ProtNLM"/>
    </source>
</evidence>
<dbReference type="EMBL" id="OU015584">
    <property type="protein sequence ID" value="CAG5079643.1"/>
    <property type="molecule type" value="Genomic_DNA"/>
</dbReference>
<keyword evidence="1" id="KW-0732">Signal</keyword>
<dbReference type="RefSeq" id="WP_258541217.1">
    <property type="nucleotide sequence ID" value="NZ_OU015584.1"/>
</dbReference>
<protein>
    <recommendedName>
        <fullName evidence="4">Outer membrane protein beta-barrel domain-containing protein</fullName>
    </recommendedName>
</protein>
<dbReference type="AlphaFoldDB" id="A0A916JL62"/>
<dbReference type="Proteomes" id="UP000683507">
    <property type="component" value="Chromosome"/>
</dbReference>
<organism evidence="2 3">
    <name type="scientific">Parvicella tangerina</name>
    <dbReference type="NCBI Taxonomy" id="2829795"/>
    <lineage>
        <taxon>Bacteria</taxon>
        <taxon>Pseudomonadati</taxon>
        <taxon>Bacteroidota</taxon>
        <taxon>Flavobacteriia</taxon>
        <taxon>Flavobacteriales</taxon>
        <taxon>Parvicellaceae</taxon>
        <taxon>Parvicella</taxon>
    </lineage>
</organism>
<dbReference type="Gene3D" id="2.40.160.20">
    <property type="match status" value="1"/>
</dbReference>
<keyword evidence="3" id="KW-1185">Reference proteome</keyword>
<evidence type="ECO:0000313" key="3">
    <source>
        <dbReference type="Proteomes" id="UP000683507"/>
    </source>
</evidence>
<evidence type="ECO:0000256" key="1">
    <source>
        <dbReference type="SAM" id="SignalP"/>
    </source>
</evidence>
<reference evidence="2" key="1">
    <citation type="submission" date="2021-04" db="EMBL/GenBank/DDBJ databases">
        <authorList>
            <person name="Rodrigo-Torres L."/>
            <person name="Arahal R. D."/>
            <person name="Lucena T."/>
        </authorList>
    </citation>
    <scope>NUCLEOTIDE SEQUENCE</scope>
    <source>
        <strain evidence="2">AS29M-1</strain>
    </source>
</reference>
<accession>A0A916JL62</accession>
<dbReference type="KEGG" id="ptan:CRYO30217_00997"/>
<proteinExistence type="predicted"/>
<sequence>MKTIKWILLGCLLTFFRTGWSQNTGLEKYNEEFHFVPTLALNNDFNTDDWYTGLSGGIEDIGYQWGVRLGFQFRPFRKKIQVIENSSFIRQYQERKYLIFLDVDKRFAHFSISKAHIQFYLGARGGFLMGNYSGTRNDADNHWVAAPFAGVCANVHDNVFFKLGYMYFPDQLLNVDDGRIQFSMVFSLRPLKME</sequence>
<feature type="chain" id="PRO_5038000527" description="Outer membrane protein beta-barrel domain-containing protein" evidence="1">
    <location>
        <begin position="22"/>
        <end position="194"/>
    </location>
</feature>
<gene>
    <name evidence="2" type="ORF">CRYO30217_00997</name>
</gene>
<dbReference type="SUPFAM" id="SSF56925">
    <property type="entry name" value="OMPA-like"/>
    <property type="match status" value="1"/>
</dbReference>
<feature type="signal peptide" evidence="1">
    <location>
        <begin position="1"/>
        <end position="21"/>
    </location>
</feature>
<dbReference type="InterPro" id="IPR011250">
    <property type="entry name" value="OMP/PagP_B-barrel"/>
</dbReference>